<reference evidence="2 3" key="1">
    <citation type="submission" date="2021-01" db="EMBL/GenBank/DDBJ databases">
        <title>Whole genome shotgun sequence of Plantactinospora mayteni NBRC 109088.</title>
        <authorList>
            <person name="Komaki H."/>
            <person name="Tamura T."/>
        </authorList>
    </citation>
    <scope>NUCLEOTIDE SEQUENCE [LARGE SCALE GENOMIC DNA]</scope>
    <source>
        <strain evidence="2 3">NBRC 109088</strain>
    </source>
</reference>
<gene>
    <name evidence="2" type="ORF">Pma05_58250</name>
</gene>
<dbReference type="EMBL" id="BONX01000044">
    <property type="protein sequence ID" value="GIG99252.1"/>
    <property type="molecule type" value="Genomic_DNA"/>
</dbReference>
<accession>A0ABQ4EXB6</accession>
<evidence type="ECO:0000313" key="3">
    <source>
        <dbReference type="Proteomes" id="UP000621500"/>
    </source>
</evidence>
<evidence type="ECO:0008006" key="4">
    <source>
        <dbReference type="Google" id="ProtNLM"/>
    </source>
</evidence>
<organism evidence="2 3">
    <name type="scientific">Plantactinospora mayteni</name>
    <dbReference type="NCBI Taxonomy" id="566021"/>
    <lineage>
        <taxon>Bacteria</taxon>
        <taxon>Bacillati</taxon>
        <taxon>Actinomycetota</taxon>
        <taxon>Actinomycetes</taxon>
        <taxon>Micromonosporales</taxon>
        <taxon>Micromonosporaceae</taxon>
        <taxon>Plantactinospora</taxon>
    </lineage>
</organism>
<evidence type="ECO:0000313" key="2">
    <source>
        <dbReference type="EMBL" id="GIG99252.1"/>
    </source>
</evidence>
<evidence type="ECO:0000256" key="1">
    <source>
        <dbReference type="SAM" id="MobiDB-lite"/>
    </source>
</evidence>
<dbReference type="SUPFAM" id="SSF53335">
    <property type="entry name" value="S-adenosyl-L-methionine-dependent methyltransferases"/>
    <property type="match status" value="1"/>
</dbReference>
<protein>
    <recommendedName>
        <fullName evidence="4">Class I SAM-dependent methyltransferase</fullName>
    </recommendedName>
</protein>
<keyword evidence="3" id="KW-1185">Reference proteome</keyword>
<dbReference type="Gene3D" id="3.40.50.150">
    <property type="entry name" value="Vaccinia Virus protein VP39"/>
    <property type="match status" value="1"/>
</dbReference>
<dbReference type="RefSeq" id="WP_203860648.1">
    <property type="nucleotide sequence ID" value="NZ_BAAAZQ010000012.1"/>
</dbReference>
<dbReference type="CDD" id="cd02440">
    <property type="entry name" value="AdoMet_MTases"/>
    <property type="match status" value="1"/>
</dbReference>
<feature type="region of interest" description="Disordered" evidence="1">
    <location>
        <begin position="188"/>
        <end position="238"/>
    </location>
</feature>
<proteinExistence type="predicted"/>
<dbReference type="Pfam" id="PF13489">
    <property type="entry name" value="Methyltransf_23"/>
    <property type="match status" value="1"/>
</dbReference>
<dbReference type="InterPro" id="IPR029063">
    <property type="entry name" value="SAM-dependent_MTases_sf"/>
</dbReference>
<dbReference type="PANTHER" id="PTHR43861">
    <property type="entry name" value="TRANS-ACONITATE 2-METHYLTRANSFERASE-RELATED"/>
    <property type="match status" value="1"/>
</dbReference>
<name>A0ABQ4EXB6_9ACTN</name>
<sequence>MTALAADPPLPPRAALRWNVVRRIVAECRPRTILELGCGLGSVGTRLARLASYTAAEPDPRSFATAYARITPLGGTVLNGDHRQVSATGGYDLVCAFEVLEHIADDLPVLTEWLTLVRPGGHLLLSVPADPERFGAWDTLVGHYRRYSAGQLRQRLLDAGATDVRMVHYGWPLGYLLDSVRDRWAGRRADRPAGTGDARANTAEPGSTPAFGPVSAPDAPERSGLVGGTAEERTSTSGRILQPRGILAGEAIRLAVSPFVVLQRMRPDRGPGLVALATRP</sequence>
<dbReference type="Proteomes" id="UP000621500">
    <property type="component" value="Unassembled WGS sequence"/>
</dbReference>
<comment type="caution">
    <text evidence="2">The sequence shown here is derived from an EMBL/GenBank/DDBJ whole genome shotgun (WGS) entry which is preliminary data.</text>
</comment>